<feature type="transmembrane region" description="Helical" evidence="1">
    <location>
        <begin position="33"/>
        <end position="52"/>
    </location>
</feature>
<dbReference type="Proteomes" id="UP000576821">
    <property type="component" value="Unassembled WGS sequence"/>
</dbReference>
<keyword evidence="1" id="KW-0472">Membrane</keyword>
<gene>
    <name evidence="2" type="ORF">FHS54_002984</name>
</gene>
<proteinExistence type="predicted"/>
<feature type="transmembrane region" description="Helical" evidence="1">
    <location>
        <begin position="64"/>
        <end position="87"/>
    </location>
</feature>
<comment type="caution">
    <text evidence="2">The sequence shown here is derived from an EMBL/GenBank/DDBJ whole genome shotgun (WGS) entry which is preliminary data.</text>
</comment>
<sequence length="94" mass="10175">MSATTLLFCAALTFKRRAVLVARAPIPLARVRLVWASALAISLVAAALFVFSLDPNDPDTPVTLGAECLLFLAILVWTGALGCAEWFERSRIQD</sequence>
<dbReference type="EMBL" id="JAASQR010000004">
    <property type="protein sequence ID" value="NIJ17984.1"/>
    <property type="molecule type" value="Genomic_DNA"/>
</dbReference>
<evidence type="ECO:0000313" key="2">
    <source>
        <dbReference type="EMBL" id="NIJ17984.1"/>
    </source>
</evidence>
<keyword evidence="1" id="KW-1133">Transmembrane helix</keyword>
<organism evidence="2 3">
    <name type="scientific">Sphingobium vermicomposti</name>
    <dbReference type="NCBI Taxonomy" id="529005"/>
    <lineage>
        <taxon>Bacteria</taxon>
        <taxon>Pseudomonadati</taxon>
        <taxon>Pseudomonadota</taxon>
        <taxon>Alphaproteobacteria</taxon>
        <taxon>Sphingomonadales</taxon>
        <taxon>Sphingomonadaceae</taxon>
        <taxon>Sphingobium</taxon>
    </lineage>
</organism>
<name>A0A846MCT8_9SPHN</name>
<accession>A0A846MCT8</accession>
<protein>
    <submittedName>
        <fullName evidence="2">Uncharacterized protein</fullName>
    </submittedName>
</protein>
<evidence type="ECO:0000256" key="1">
    <source>
        <dbReference type="SAM" id="Phobius"/>
    </source>
</evidence>
<keyword evidence="3" id="KW-1185">Reference proteome</keyword>
<reference evidence="2 3" key="1">
    <citation type="submission" date="2020-03" db="EMBL/GenBank/DDBJ databases">
        <title>Genomic Encyclopedia of Type Strains, Phase IV (KMG-IV): sequencing the most valuable type-strain genomes for metagenomic binning, comparative biology and taxonomic classification.</title>
        <authorList>
            <person name="Goeker M."/>
        </authorList>
    </citation>
    <scope>NUCLEOTIDE SEQUENCE [LARGE SCALE GENOMIC DNA]</scope>
    <source>
        <strain evidence="2 3">DSM 21299</strain>
    </source>
</reference>
<keyword evidence="1" id="KW-0812">Transmembrane</keyword>
<evidence type="ECO:0000313" key="3">
    <source>
        <dbReference type="Proteomes" id="UP000576821"/>
    </source>
</evidence>
<dbReference type="AlphaFoldDB" id="A0A846MCT8"/>
<dbReference type="RefSeq" id="WP_167304891.1">
    <property type="nucleotide sequence ID" value="NZ_JAASQR010000004.1"/>
</dbReference>